<evidence type="ECO:0000256" key="3">
    <source>
        <dbReference type="ARBA" id="ARBA00009370"/>
    </source>
</evidence>
<dbReference type="GO" id="GO:0004252">
    <property type="term" value="F:serine-type endopeptidase activity"/>
    <property type="evidence" value="ECO:0007669"/>
    <property type="project" value="InterPro"/>
</dbReference>
<evidence type="ECO:0000313" key="11">
    <source>
        <dbReference type="EMBL" id="SMC32774.1"/>
    </source>
</evidence>
<sequence length="273" mass="29499">MAHDPDSAHAEAEDAERERARDERTTNERGFGARLGAVVKEIVVVLAMALTLSFIVKTFLVQAFFIPSESMQDTLLVGDRVVVSKLTPGPFDIKRGDIVVFEDPGDWLSPTPETSRGPVLDGVRDALMFVGLLPDTSEGHLIKRVIGLPGDHVQCCDAEGRLLINGEPVDESPYLKPGVEASEQEFNITVPSGSLWVMGDNRSDSSDSRFHDPGGTGDKGSVPIDLVVGRAVVTVWPFDRMTTLSDHSEVFSEVPDAGSNRSLGPPAREPHTS</sequence>
<feature type="active site" evidence="6">
    <location>
        <position position="143"/>
    </location>
</feature>
<evidence type="ECO:0000313" key="10">
    <source>
        <dbReference type="EMBL" id="APH00977.1"/>
    </source>
</evidence>
<dbReference type="EMBL" id="FWXN01000001">
    <property type="protein sequence ID" value="SMC32774.1"/>
    <property type="molecule type" value="Genomic_DNA"/>
</dbReference>
<feature type="compositionally biased region" description="Basic and acidic residues" evidence="8">
    <location>
        <begin position="201"/>
        <end position="212"/>
    </location>
</feature>
<name>A0A1L3MEY4_9MICO</name>
<keyword evidence="5 7" id="KW-0378">Hydrolase</keyword>
<dbReference type="PANTHER" id="PTHR43390:SF1">
    <property type="entry name" value="CHLOROPLAST PROCESSING PEPTIDASE"/>
    <property type="match status" value="1"/>
</dbReference>
<dbReference type="InterPro" id="IPR019533">
    <property type="entry name" value="Peptidase_S26"/>
</dbReference>
<dbReference type="GO" id="GO:0006465">
    <property type="term" value="P:signal peptide processing"/>
    <property type="evidence" value="ECO:0007669"/>
    <property type="project" value="InterPro"/>
</dbReference>
<evidence type="ECO:0000256" key="8">
    <source>
        <dbReference type="SAM" id="MobiDB-lite"/>
    </source>
</evidence>
<dbReference type="EMBL" id="CP013290">
    <property type="protein sequence ID" value="APH00977.1"/>
    <property type="molecule type" value="Genomic_DNA"/>
</dbReference>
<keyword evidence="7" id="KW-0472">Membrane</keyword>
<dbReference type="Pfam" id="PF10502">
    <property type="entry name" value="Peptidase_S26"/>
    <property type="match status" value="1"/>
</dbReference>
<feature type="region of interest" description="Disordered" evidence="8">
    <location>
        <begin position="1"/>
        <end position="26"/>
    </location>
</feature>
<feature type="transmembrane region" description="Helical" evidence="7">
    <location>
        <begin position="42"/>
        <end position="66"/>
    </location>
</feature>
<feature type="active site" evidence="6">
    <location>
        <position position="70"/>
    </location>
</feature>
<feature type="domain" description="Peptidase S26" evidence="9">
    <location>
        <begin position="40"/>
        <end position="236"/>
    </location>
</feature>
<dbReference type="AlphaFoldDB" id="A0A1L3MEY4"/>
<keyword evidence="7" id="KW-1133">Transmembrane helix</keyword>
<dbReference type="SUPFAM" id="SSF51306">
    <property type="entry name" value="LexA/Signal peptidase"/>
    <property type="match status" value="1"/>
</dbReference>
<evidence type="ECO:0000313" key="12">
    <source>
        <dbReference type="Proteomes" id="UP000182938"/>
    </source>
</evidence>
<keyword evidence="12" id="KW-1185">Reference proteome</keyword>
<comment type="catalytic activity">
    <reaction evidence="1 7">
        <text>Cleavage of hydrophobic, N-terminal signal or leader sequences from secreted and periplasmic proteins.</text>
        <dbReference type="EC" id="3.4.21.89"/>
    </reaction>
</comment>
<keyword evidence="7" id="KW-0812">Transmembrane</keyword>
<dbReference type="InterPro" id="IPR036286">
    <property type="entry name" value="LexA/Signal_pep-like_sf"/>
</dbReference>
<evidence type="ECO:0000256" key="4">
    <source>
        <dbReference type="ARBA" id="ARBA00013208"/>
    </source>
</evidence>
<evidence type="ECO:0000256" key="2">
    <source>
        <dbReference type="ARBA" id="ARBA00004401"/>
    </source>
</evidence>
<dbReference type="Proteomes" id="UP000192634">
    <property type="component" value="Unassembled WGS sequence"/>
</dbReference>
<dbReference type="OrthoDB" id="9815782at2"/>
<comment type="similarity">
    <text evidence="3 7">Belongs to the peptidase S26 family.</text>
</comment>
<gene>
    <name evidence="10" type="ORF">ASJ30_05020</name>
    <name evidence="11" type="ORF">SAMN06296429_101234</name>
</gene>
<dbReference type="InterPro" id="IPR019758">
    <property type="entry name" value="Pept_S26A_signal_pept_1_CS"/>
</dbReference>
<dbReference type="KEGG" id="jte:ASJ30_05020"/>
<evidence type="ECO:0000256" key="7">
    <source>
        <dbReference type="RuleBase" id="RU362042"/>
    </source>
</evidence>
<dbReference type="GO" id="GO:0005886">
    <property type="term" value="C:plasma membrane"/>
    <property type="evidence" value="ECO:0007669"/>
    <property type="project" value="UniProtKB-SubCell"/>
</dbReference>
<dbReference type="PANTHER" id="PTHR43390">
    <property type="entry name" value="SIGNAL PEPTIDASE I"/>
    <property type="match status" value="1"/>
</dbReference>
<evidence type="ECO:0000256" key="5">
    <source>
        <dbReference type="ARBA" id="ARBA00022801"/>
    </source>
</evidence>
<dbReference type="PRINTS" id="PR00727">
    <property type="entry name" value="LEADERPTASE"/>
</dbReference>
<accession>A0A1L3MEY4</accession>
<evidence type="ECO:0000256" key="6">
    <source>
        <dbReference type="PIRSR" id="PIRSR600223-1"/>
    </source>
</evidence>
<dbReference type="Gene3D" id="2.10.109.10">
    <property type="entry name" value="Umud Fragment, subunit A"/>
    <property type="match status" value="1"/>
</dbReference>
<reference evidence="11 13" key="2">
    <citation type="submission" date="2017-04" db="EMBL/GenBank/DDBJ databases">
        <authorList>
            <person name="Afonso C.L."/>
            <person name="Miller P.J."/>
            <person name="Scott M.A."/>
            <person name="Spackman E."/>
            <person name="Goraichik I."/>
            <person name="Dimitrov K.M."/>
            <person name="Suarez D.L."/>
            <person name="Swayne D.E."/>
        </authorList>
    </citation>
    <scope>NUCLEOTIDE SEQUENCE [LARGE SCALE GENOMIC DNA]</scope>
    <source>
        <strain evidence="11 13">CGMCC 1.12511</strain>
    </source>
</reference>
<accession>A0A1W1Y9G6</accession>
<reference evidence="10 12" key="1">
    <citation type="submission" date="2015-11" db="EMBL/GenBank/DDBJ databases">
        <authorList>
            <person name="Zhang Y."/>
            <person name="Guo Z."/>
        </authorList>
    </citation>
    <scope>NUCLEOTIDE SEQUENCE [LARGE SCALE GENOMIC DNA]</scope>
    <source>
        <strain evidence="10 12">YFY001</strain>
    </source>
</reference>
<evidence type="ECO:0000259" key="9">
    <source>
        <dbReference type="Pfam" id="PF10502"/>
    </source>
</evidence>
<protein>
    <recommendedName>
        <fullName evidence="4 7">Signal peptidase I</fullName>
        <ecNumber evidence="4 7">3.4.21.89</ecNumber>
    </recommendedName>
</protein>
<keyword evidence="7" id="KW-0645">Protease</keyword>
<dbReference type="CDD" id="cd06530">
    <property type="entry name" value="S26_SPase_I"/>
    <property type="match status" value="1"/>
</dbReference>
<dbReference type="InterPro" id="IPR000223">
    <property type="entry name" value="Pept_S26A_signal_pept_1"/>
</dbReference>
<feature type="region of interest" description="Disordered" evidence="8">
    <location>
        <begin position="251"/>
        <end position="273"/>
    </location>
</feature>
<dbReference type="Proteomes" id="UP000182938">
    <property type="component" value="Chromosome"/>
</dbReference>
<evidence type="ECO:0000256" key="1">
    <source>
        <dbReference type="ARBA" id="ARBA00000677"/>
    </source>
</evidence>
<dbReference type="GO" id="GO:0009003">
    <property type="term" value="F:signal peptidase activity"/>
    <property type="evidence" value="ECO:0007669"/>
    <property type="project" value="UniProtKB-EC"/>
</dbReference>
<dbReference type="EC" id="3.4.21.89" evidence="4 7"/>
<proteinExistence type="inferred from homology"/>
<feature type="region of interest" description="Disordered" evidence="8">
    <location>
        <begin position="199"/>
        <end position="222"/>
    </location>
</feature>
<dbReference type="RefSeq" id="WP_072624136.1">
    <property type="nucleotide sequence ID" value="NZ_CP013290.1"/>
</dbReference>
<organism evidence="10 12">
    <name type="scientific">Janibacter indicus</name>
    <dbReference type="NCBI Taxonomy" id="857417"/>
    <lineage>
        <taxon>Bacteria</taxon>
        <taxon>Bacillati</taxon>
        <taxon>Actinomycetota</taxon>
        <taxon>Actinomycetes</taxon>
        <taxon>Micrococcales</taxon>
        <taxon>Intrasporangiaceae</taxon>
        <taxon>Janibacter</taxon>
    </lineage>
</organism>
<evidence type="ECO:0000313" key="13">
    <source>
        <dbReference type="Proteomes" id="UP000192634"/>
    </source>
</evidence>
<dbReference type="NCBIfam" id="TIGR02227">
    <property type="entry name" value="sigpep_I_bact"/>
    <property type="match status" value="1"/>
</dbReference>
<dbReference type="PROSITE" id="PS00761">
    <property type="entry name" value="SPASE_I_3"/>
    <property type="match status" value="1"/>
</dbReference>
<comment type="subcellular location">
    <subcellularLocation>
        <location evidence="2">Cell membrane</location>
        <topology evidence="2">Single-pass type II membrane protein</topology>
    </subcellularLocation>
    <subcellularLocation>
        <location evidence="7">Membrane</location>
        <topology evidence="7">Single-pass type II membrane protein</topology>
    </subcellularLocation>
</comment>